<dbReference type="GO" id="GO:0016020">
    <property type="term" value="C:membrane"/>
    <property type="evidence" value="ECO:0007669"/>
    <property type="project" value="GOC"/>
</dbReference>
<protein>
    <recommendedName>
        <fullName evidence="3">DUF962 domain-containing protein</fullName>
    </recommendedName>
</protein>
<feature type="transmembrane region" description="Helical" evidence="1">
    <location>
        <begin position="85"/>
        <end position="103"/>
    </location>
</feature>
<dbReference type="PANTHER" id="PTHR28026">
    <property type="entry name" value="DUF962 DOMAIN PROTEIN (AFU_ORTHOLOGUE AFUA_8G05310)"/>
    <property type="match status" value="1"/>
</dbReference>
<reference evidence="2" key="1">
    <citation type="submission" date="2018-10" db="EMBL/GenBank/DDBJ databases">
        <authorList>
            <person name="Plewniak F."/>
        </authorList>
    </citation>
    <scope>NUCLEOTIDE SEQUENCE</scope>
</reference>
<gene>
    <name evidence="2" type="ORF">CARN8_6510005</name>
</gene>
<proteinExistence type="predicted"/>
<dbReference type="Pfam" id="PF06127">
    <property type="entry name" value="Mpo1-like"/>
    <property type="match status" value="1"/>
</dbReference>
<evidence type="ECO:0008006" key="3">
    <source>
        <dbReference type="Google" id="ProtNLM"/>
    </source>
</evidence>
<keyword evidence="1" id="KW-0812">Transmembrane</keyword>
<dbReference type="InterPro" id="IPR009305">
    <property type="entry name" value="Mpo1-like"/>
</dbReference>
<dbReference type="AlphaFoldDB" id="A0A3P3ZR39"/>
<organism evidence="2">
    <name type="scientific">mine drainage metagenome</name>
    <dbReference type="NCBI Taxonomy" id="410659"/>
    <lineage>
        <taxon>unclassified sequences</taxon>
        <taxon>metagenomes</taxon>
        <taxon>ecological metagenomes</taxon>
    </lineage>
</organism>
<feature type="transmembrane region" description="Helical" evidence="1">
    <location>
        <begin position="48"/>
        <end position="79"/>
    </location>
</feature>
<name>A0A3P3ZR39_9ZZZZ</name>
<evidence type="ECO:0000313" key="2">
    <source>
        <dbReference type="EMBL" id="VAY89406.1"/>
    </source>
</evidence>
<keyword evidence="1" id="KW-1133">Transmembrane helix</keyword>
<dbReference type="PANTHER" id="PTHR28026:SF9">
    <property type="entry name" value="2-HYDROXY-PALMITIC ACID DIOXYGENASE MPO1"/>
    <property type="match status" value="1"/>
</dbReference>
<dbReference type="GO" id="GO:0046521">
    <property type="term" value="P:sphingoid catabolic process"/>
    <property type="evidence" value="ECO:0007669"/>
    <property type="project" value="TreeGrafter"/>
</dbReference>
<sequence length="143" mass="15715">MTKAELFSEYGAYHRDPRNRLCHFIGIPTILLGVIAIAGSLRLGPVDLALVLLVATLAYYATIDFLGTLLSAIAFAVLYALGSHLGWQIGLAAFIIGWGFQLVGHRFEGSKPKFLENVIYLLVGPIYIFEEWFDMATHRSGAA</sequence>
<evidence type="ECO:0000256" key="1">
    <source>
        <dbReference type="SAM" id="Phobius"/>
    </source>
</evidence>
<feature type="transmembrane region" description="Helical" evidence="1">
    <location>
        <begin position="23"/>
        <end position="41"/>
    </location>
</feature>
<keyword evidence="1" id="KW-0472">Membrane</keyword>
<accession>A0A3P3ZR39</accession>
<dbReference type="EMBL" id="UOYP01000614">
    <property type="protein sequence ID" value="VAY89406.1"/>
    <property type="molecule type" value="Genomic_DNA"/>
</dbReference>